<dbReference type="Proteomes" id="UP000023152">
    <property type="component" value="Unassembled WGS sequence"/>
</dbReference>
<sequence>MKKKRRKMHKRGHTNERHFTIEQNKDRQDLNENENEKEKEKKDETDDKESSNTKEDDDVKAPFIDYCPHVFRYLRTCVYGISDREYLSSMRQGADEKHIEDIVAKFSEGRSGAFFFYSLDAKYIIKTVTKREAQTLLDLLRPYKEYMQSHPNTYLNKFLGLHALKIYQSQLYFVVLANVFLPNPPPHEIYDLKGSWVDRLTNYNVDLGLFSYIYIYTY</sequence>
<feature type="domain" description="PIPK" evidence="3">
    <location>
        <begin position="1"/>
        <end position="218"/>
    </location>
</feature>
<feature type="compositionally biased region" description="Basic residues" evidence="2">
    <location>
        <begin position="1"/>
        <end position="12"/>
    </location>
</feature>
<keyword evidence="1" id="KW-0808">Transferase</keyword>
<gene>
    <name evidence="4" type="ORF">RFI_35903</name>
</gene>
<feature type="compositionally biased region" description="Basic and acidic residues" evidence="2">
    <location>
        <begin position="13"/>
        <end position="56"/>
    </location>
</feature>
<evidence type="ECO:0000313" key="5">
    <source>
        <dbReference type="Proteomes" id="UP000023152"/>
    </source>
</evidence>
<evidence type="ECO:0000313" key="4">
    <source>
        <dbReference type="EMBL" id="ETO01537.1"/>
    </source>
</evidence>
<dbReference type="InterPro" id="IPR027484">
    <property type="entry name" value="PInositol-4-P-5-kinase_N"/>
</dbReference>
<dbReference type="GO" id="GO:0046854">
    <property type="term" value="P:phosphatidylinositol phosphate biosynthetic process"/>
    <property type="evidence" value="ECO:0007669"/>
    <property type="project" value="TreeGrafter"/>
</dbReference>
<evidence type="ECO:0000256" key="2">
    <source>
        <dbReference type="SAM" id="MobiDB-lite"/>
    </source>
</evidence>
<protein>
    <submittedName>
        <fullName evidence="4">Phosphatidylinositol-4-phosphate 5-kinase its3</fullName>
    </submittedName>
</protein>
<name>X6LK74_RETFI</name>
<keyword evidence="1" id="KW-0547">Nucleotide-binding</keyword>
<dbReference type="Gene3D" id="3.30.800.10">
    <property type="entry name" value="Phosphatidylinositol Phosphate Kinase II Beta"/>
    <property type="match status" value="1"/>
</dbReference>
<dbReference type="GO" id="GO:0005886">
    <property type="term" value="C:plasma membrane"/>
    <property type="evidence" value="ECO:0007669"/>
    <property type="project" value="TreeGrafter"/>
</dbReference>
<organism evidence="4 5">
    <name type="scientific">Reticulomyxa filosa</name>
    <dbReference type="NCBI Taxonomy" id="46433"/>
    <lineage>
        <taxon>Eukaryota</taxon>
        <taxon>Sar</taxon>
        <taxon>Rhizaria</taxon>
        <taxon>Retaria</taxon>
        <taxon>Foraminifera</taxon>
        <taxon>Monothalamids</taxon>
        <taxon>Reticulomyxidae</taxon>
        <taxon>Reticulomyxa</taxon>
    </lineage>
</organism>
<dbReference type="SMART" id="SM00330">
    <property type="entry name" value="PIPKc"/>
    <property type="match status" value="1"/>
</dbReference>
<proteinExistence type="predicted"/>
<dbReference type="PANTHER" id="PTHR23086:SF8">
    <property type="entry name" value="PHOSPHATIDYLINOSITOL 5-PHOSPHATE 4-KINASE, ISOFORM A"/>
    <property type="match status" value="1"/>
</dbReference>
<dbReference type="PROSITE" id="PS51455">
    <property type="entry name" value="PIPK"/>
    <property type="match status" value="1"/>
</dbReference>
<keyword evidence="1" id="KW-0067">ATP-binding</keyword>
<keyword evidence="5" id="KW-1185">Reference proteome</keyword>
<dbReference type="Pfam" id="PF01504">
    <property type="entry name" value="PIP5K"/>
    <property type="match status" value="1"/>
</dbReference>
<reference evidence="4 5" key="1">
    <citation type="journal article" date="2013" name="Curr. Biol.">
        <title>The Genome of the Foraminiferan Reticulomyxa filosa.</title>
        <authorList>
            <person name="Glockner G."/>
            <person name="Hulsmann N."/>
            <person name="Schleicher M."/>
            <person name="Noegel A.A."/>
            <person name="Eichinger L."/>
            <person name="Gallinger C."/>
            <person name="Pawlowski J."/>
            <person name="Sierra R."/>
            <person name="Euteneuer U."/>
            <person name="Pillet L."/>
            <person name="Moustafa A."/>
            <person name="Platzer M."/>
            <person name="Groth M."/>
            <person name="Szafranski K."/>
            <person name="Schliwa M."/>
        </authorList>
    </citation>
    <scope>NUCLEOTIDE SEQUENCE [LARGE SCALE GENOMIC DNA]</scope>
</reference>
<dbReference type="EMBL" id="ASPP01038015">
    <property type="protein sequence ID" value="ETO01537.1"/>
    <property type="molecule type" value="Genomic_DNA"/>
</dbReference>
<dbReference type="AlphaFoldDB" id="X6LK74"/>
<dbReference type="InterPro" id="IPR023610">
    <property type="entry name" value="PInositol-4/5-P-5/4-kinase"/>
</dbReference>
<feature type="non-terminal residue" evidence="4">
    <location>
        <position position="218"/>
    </location>
</feature>
<dbReference type="GO" id="GO:0016308">
    <property type="term" value="F:1-phosphatidylinositol-4-phosphate 5-kinase activity"/>
    <property type="evidence" value="ECO:0007669"/>
    <property type="project" value="TreeGrafter"/>
</dbReference>
<keyword evidence="1 4" id="KW-0418">Kinase</keyword>
<comment type="caution">
    <text evidence="4">The sequence shown here is derived from an EMBL/GenBank/DDBJ whole genome shotgun (WGS) entry which is preliminary data.</text>
</comment>
<dbReference type="InterPro" id="IPR002498">
    <property type="entry name" value="PInositol-4-P-4/5-kinase_core"/>
</dbReference>
<evidence type="ECO:0000259" key="3">
    <source>
        <dbReference type="PROSITE" id="PS51455"/>
    </source>
</evidence>
<dbReference type="PANTHER" id="PTHR23086">
    <property type="entry name" value="PHOSPHATIDYLINOSITOL-4-PHOSPHATE 5-KINASE"/>
    <property type="match status" value="1"/>
</dbReference>
<dbReference type="OrthoDB" id="2129491at2759"/>
<accession>X6LK74</accession>
<dbReference type="CDD" id="cd00139">
    <property type="entry name" value="PIPKc"/>
    <property type="match status" value="1"/>
</dbReference>
<evidence type="ECO:0000256" key="1">
    <source>
        <dbReference type="PROSITE-ProRule" id="PRU00781"/>
    </source>
</evidence>
<dbReference type="SUPFAM" id="SSF56104">
    <property type="entry name" value="SAICAR synthase-like"/>
    <property type="match status" value="1"/>
</dbReference>
<dbReference type="GO" id="GO:0005524">
    <property type="term" value="F:ATP binding"/>
    <property type="evidence" value="ECO:0007669"/>
    <property type="project" value="UniProtKB-UniRule"/>
</dbReference>
<feature type="region of interest" description="Disordered" evidence="2">
    <location>
        <begin position="1"/>
        <end position="56"/>
    </location>
</feature>